<organism evidence="6 7">
    <name type="scientific">Dimorphilus gyrociliatus</name>
    <dbReference type="NCBI Taxonomy" id="2664684"/>
    <lineage>
        <taxon>Eukaryota</taxon>
        <taxon>Metazoa</taxon>
        <taxon>Spiralia</taxon>
        <taxon>Lophotrochozoa</taxon>
        <taxon>Annelida</taxon>
        <taxon>Polychaeta</taxon>
        <taxon>Polychaeta incertae sedis</taxon>
        <taxon>Dinophilidae</taxon>
        <taxon>Dimorphilus</taxon>
    </lineage>
</organism>
<dbReference type="AlphaFoldDB" id="A0A7I8VHF1"/>
<evidence type="ECO:0000313" key="6">
    <source>
        <dbReference type="EMBL" id="CAD5115609.1"/>
    </source>
</evidence>
<dbReference type="Proteomes" id="UP000549394">
    <property type="component" value="Unassembled WGS sequence"/>
</dbReference>
<comment type="catalytic activity">
    <reaction evidence="3">
        <text>3-O-[beta-D-GlcA-(1-&gt;3)-beta-D-Gal-(1-&gt;3)-beta-D-Gal-(1-&gt;4)-beta-D-2-O-P-Xyl]-L-seryl-[protein] + H2O = 3-O-(beta-D-GlcA-(1-&gt;3)-beta-D-Gal-(1-&gt;3)-beta-D-Gal-(1-&gt;4)-beta-D-Xyl)-L-seryl-[protein] + phosphate</text>
        <dbReference type="Rhea" id="RHEA:56512"/>
        <dbReference type="Rhea" id="RHEA-COMP:12573"/>
        <dbReference type="Rhea" id="RHEA-COMP:14559"/>
        <dbReference type="ChEBI" id="CHEBI:15377"/>
        <dbReference type="ChEBI" id="CHEBI:43474"/>
        <dbReference type="ChEBI" id="CHEBI:132093"/>
        <dbReference type="ChEBI" id="CHEBI:140495"/>
    </reaction>
</comment>
<dbReference type="PANTHER" id="PTHR11567">
    <property type="entry name" value="ACID PHOSPHATASE-RELATED"/>
    <property type="match status" value="1"/>
</dbReference>
<keyword evidence="7" id="KW-1185">Reference proteome</keyword>
<dbReference type="OrthoDB" id="10262962at2759"/>
<comment type="similarity">
    <text evidence="1">Belongs to the histidine acid phosphatase family.</text>
</comment>
<evidence type="ECO:0000256" key="5">
    <source>
        <dbReference type="ARBA" id="ARBA00041499"/>
    </source>
</evidence>
<dbReference type="GO" id="GO:0016791">
    <property type="term" value="F:phosphatase activity"/>
    <property type="evidence" value="ECO:0007669"/>
    <property type="project" value="TreeGrafter"/>
</dbReference>
<gene>
    <name evidence="6" type="ORF">DGYR_LOCUS4334</name>
</gene>
<evidence type="ECO:0000256" key="2">
    <source>
        <dbReference type="ARBA" id="ARBA00022801"/>
    </source>
</evidence>
<dbReference type="EMBL" id="CAJFCJ010000006">
    <property type="protein sequence ID" value="CAD5115609.1"/>
    <property type="molecule type" value="Genomic_DNA"/>
</dbReference>
<sequence length="308" mass="35323">MVKKLTSMYRKLDAGSLLRKFGIMPNKELCAITQLTPAGFLQTIRIGKLLRSKYSSFLSNIRKQDIYVRTTERSRTVQSAVGFLYGLLDEVELPPFKVSASTNFCSTKWTLIDKCFCKKRKVLQKASKLNETLRNIPEIVDNLMAHKCNDVNFDHPVSERLADEYWTLLDDTGAAQLKNEEFFKLHKLLAHPFLCELSLRMFNATKDSKLTPKIALYSGHDLTIKSVLTALGLFDGRWPSFAARVVFELYETPEGRHQVRILYNGIDISDKAFFCRPNCSLNNFVKFCKIDNLKQFRSAKSYRDACDS</sequence>
<evidence type="ECO:0000256" key="1">
    <source>
        <dbReference type="ARBA" id="ARBA00005375"/>
    </source>
</evidence>
<evidence type="ECO:0000256" key="4">
    <source>
        <dbReference type="ARBA" id="ARBA00040357"/>
    </source>
</evidence>
<dbReference type="SUPFAM" id="SSF53254">
    <property type="entry name" value="Phosphoglycerate mutase-like"/>
    <property type="match status" value="1"/>
</dbReference>
<dbReference type="CDD" id="cd07061">
    <property type="entry name" value="HP_HAP_like"/>
    <property type="match status" value="1"/>
</dbReference>
<keyword evidence="2" id="KW-0378">Hydrolase</keyword>
<protein>
    <recommendedName>
        <fullName evidence="4">2-phosphoxylose phosphatase 1</fullName>
    </recommendedName>
    <alternativeName>
        <fullName evidence="5">Acid phosphatase-like protein 2</fullName>
    </alternativeName>
</protein>
<evidence type="ECO:0000256" key="3">
    <source>
        <dbReference type="ARBA" id="ARBA00036311"/>
    </source>
</evidence>
<dbReference type="InterPro" id="IPR050645">
    <property type="entry name" value="Histidine_acid_phosphatase"/>
</dbReference>
<dbReference type="InterPro" id="IPR029033">
    <property type="entry name" value="His_PPase_superfam"/>
</dbReference>
<dbReference type="Pfam" id="PF00328">
    <property type="entry name" value="His_Phos_2"/>
    <property type="match status" value="2"/>
</dbReference>
<dbReference type="Gene3D" id="3.40.50.1240">
    <property type="entry name" value="Phosphoglycerate mutase-like"/>
    <property type="match status" value="1"/>
</dbReference>
<dbReference type="GO" id="GO:0005794">
    <property type="term" value="C:Golgi apparatus"/>
    <property type="evidence" value="ECO:0007669"/>
    <property type="project" value="TreeGrafter"/>
</dbReference>
<reference evidence="6 7" key="1">
    <citation type="submission" date="2020-08" db="EMBL/GenBank/DDBJ databases">
        <authorList>
            <person name="Hejnol A."/>
        </authorList>
    </citation>
    <scope>NUCLEOTIDE SEQUENCE [LARGE SCALE GENOMIC DNA]</scope>
</reference>
<dbReference type="GO" id="GO:0006024">
    <property type="term" value="P:glycosaminoglycan biosynthetic process"/>
    <property type="evidence" value="ECO:0007669"/>
    <property type="project" value="TreeGrafter"/>
</dbReference>
<dbReference type="InterPro" id="IPR000560">
    <property type="entry name" value="His_Pase_clade-2"/>
</dbReference>
<comment type="caution">
    <text evidence="6">The sequence shown here is derived from an EMBL/GenBank/DDBJ whole genome shotgun (WGS) entry which is preliminary data.</text>
</comment>
<proteinExistence type="inferred from homology"/>
<accession>A0A7I8VHF1</accession>
<evidence type="ECO:0000313" key="7">
    <source>
        <dbReference type="Proteomes" id="UP000549394"/>
    </source>
</evidence>
<name>A0A7I8VHF1_9ANNE</name>
<dbReference type="PANTHER" id="PTHR11567:SF110">
    <property type="entry name" value="2-PHOSPHOXYLOSE PHOSPHATASE 1"/>
    <property type="match status" value="1"/>
</dbReference>
<dbReference type="GO" id="GO:0050650">
    <property type="term" value="P:chondroitin sulfate proteoglycan biosynthetic process"/>
    <property type="evidence" value="ECO:0007669"/>
    <property type="project" value="TreeGrafter"/>
</dbReference>